<evidence type="ECO:0000313" key="1">
    <source>
        <dbReference type="EMBL" id="KAH3697567.1"/>
    </source>
</evidence>
<proteinExistence type="predicted"/>
<keyword evidence="2" id="KW-1185">Reference proteome</keyword>
<organism evidence="1 2">
    <name type="scientific">Dreissena polymorpha</name>
    <name type="common">Zebra mussel</name>
    <name type="synonym">Mytilus polymorpha</name>
    <dbReference type="NCBI Taxonomy" id="45954"/>
    <lineage>
        <taxon>Eukaryota</taxon>
        <taxon>Metazoa</taxon>
        <taxon>Spiralia</taxon>
        <taxon>Lophotrochozoa</taxon>
        <taxon>Mollusca</taxon>
        <taxon>Bivalvia</taxon>
        <taxon>Autobranchia</taxon>
        <taxon>Heteroconchia</taxon>
        <taxon>Euheterodonta</taxon>
        <taxon>Imparidentia</taxon>
        <taxon>Neoheterodontei</taxon>
        <taxon>Myida</taxon>
        <taxon>Dreissenoidea</taxon>
        <taxon>Dreissenidae</taxon>
        <taxon>Dreissena</taxon>
    </lineage>
</organism>
<dbReference type="EMBL" id="JAIWYP010000016">
    <property type="protein sequence ID" value="KAH3697567.1"/>
    <property type="molecule type" value="Genomic_DNA"/>
</dbReference>
<name>A0A9D4BJW4_DREPO</name>
<protein>
    <submittedName>
        <fullName evidence="1">Uncharacterized protein</fullName>
    </submittedName>
</protein>
<evidence type="ECO:0000313" key="2">
    <source>
        <dbReference type="Proteomes" id="UP000828390"/>
    </source>
</evidence>
<dbReference type="AlphaFoldDB" id="A0A9D4BJW4"/>
<reference evidence="1" key="1">
    <citation type="journal article" date="2019" name="bioRxiv">
        <title>The Genome of the Zebra Mussel, Dreissena polymorpha: A Resource for Invasive Species Research.</title>
        <authorList>
            <person name="McCartney M.A."/>
            <person name="Auch B."/>
            <person name="Kono T."/>
            <person name="Mallez S."/>
            <person name="Zhang Y."/>
            <person name="Obille A."/>
            <person name="Becker A."/>
            <person name="Abrahante J.E."/>
            <person name="Garbe J."/>
            <person name="Badalamenti J.P."/>
            <person name="Herman A."/>
            <person name="Mangelson H."/>
            <person name="Liachko I."/>
            <person name="Sullivan S."/>
            <person name="Sone E.D."/>
            <person name="Koren S."/>
            <person name="Silverstein K.A.T."/>
            <person name="Beckman K.B."/>
            <person name="Gohl D.M."/>
        </authorList>
    </citation>
    <scope>NUCLEOTIDE SEQUENCE</scope>
    <source>
        <strain evidence="1">Duluth1</strain>
        <tissue evidence="1">Whole animal</tissue>
    </source>
</reference>
<accession>A0A9D4BJW4</accession>
<gene>
    <name evidence="1" type="ORF">DPMN_085070</name>
</gene>
<sequence length="61" mass="6981">MRDLHFMPSSDIDAYGSDKFYILTENYSKPKVVPEVPGITCTDARDTKDEYSLLKPIVLQQ</sequence>
<comment type="caution">
    <text evidence="1">The sequence shown here is derived from an EMBL/GenBank/DDBJ whole genome shotgun (WGS) entry which is preliminary data.</text>
</comment>
<reference evidence="1" key="2">
    <citation type="submission" date="2020-11" db="EMBL/GenBank/DDBJ databases">
        <authorList>
            <person name="McCartney M.A."/>
            <person name="Auch B."/>
            <person name="Kono T."/>
            <person name="Mallez S."/>
            <person name="Becker A."/>
            <person name="Gohl D.M."/>
            <person name="Silverstein K.A.T."/>
            <person name="Koren S."/>
            <person name="Bechman K.B."/>
            <person name="Herman A."/>
            <person name="Abrahante J.E."/>
            <person name="Garbe J."/>
        </authorList>
    </citation>
    <scope>NUCLEOTIDE SEQUENCE</scope>
    <source>
        <strain evidence="1">Duluth1</strain>
        <tissue evidence="1">Whole animal</tissue>
    </source>
</reference>
<dbReference type="Proteomes" id="UP000828390">
    <property type="component" value="Unassembled WGS sequence"/>
</dbReference>